<dbReference type="InterPro" id="IPR011055">
    <property type="entry name" value="Dup_hybrid_motif"/>
</dbReference>
<dbReference type="SUPFAM" id="SSF51261">
    <property type="entry name" value="Duplicated hybrid motif"/>
    <property type="match status" value="1"/>
</dbReference>
<dbReference type="Gene3D" id="3.10.450.350">
    <property type="match status" value="2"/>
</dbReference>
<organism evidence="10 11">
    <name type="scientific">Neptunomonas marina</name>
    <dbReference type="NCBI Taxonomy" id="1815562"/>
    <lineage>
        <taxon>Bacteria</taxon>
        <taxon>Pseudomonadati</taxon>
        <taxon>Pseudomonadota</taxon>
        <taxon>Gammaproteobacteria</taxon>
        <taxon>Oceanospirillales</taxon>
        <taxon>Oceanospirillaceae</taxon>
        <taxon>Neptunomonas</taxon>
    </lineage>
</organism>
<keyword evidence="7" id="KW-0482">Metalloprotease</keyword>
<dbReference type="GO" id="GO:0030313">
    <property type="term" value="C:cell envelope"/>
    <property type="evidence" value="ECO:0007669"/>
    <property type="project" value="UniProtKB-SubCell"/>
</dbReference>
<dbReference type="RefSeq" id="WP_127693457.1">
    <property type="nucleotide sequence ID" value="NZ_SACQ01000002.1"/>
</dbReference>
<keyword evidence="11" id="KW-1185">Reference proteome</keyword>
<sequence>MRQLLLSADQFWSSLPKLHKLLSSVLAIMVFLLLLLSSQTAERNVRLPLQISEAEFGDMTADNSQRARLADYEYEIAKGDVLSGIFDTLRIPQKTMYEILETDLAVLALDTLKPGNKLSFWLDPASRELSKLEIEFSLAHRVTYVRAPGKGFEYNVTILPGDWQEEVLSGEVRGSFYLSAKRSGLTAGDIMSISALFKNKLNFNKGFRAGDQFQVVRAKQMVDGQETGETRVEAVRILNRKRELTAFLYKDSYYDETGTGLERAFSRYPLKKRYRISSPFNPKRRHPVTRLIRPHNGTDFATPIGTPIYSTGDGVVIESKRHPYAGIYIKIRHGQKYKTRYLHLSKSYVRKGQTVSRGQKIALSGNTGRSTGPHLHYELHINNRPVNAMSADIPIMTEIEGRERKPFKAKVAKELALMKANAS</sequence>
<dbReference type="InterPro" id="IPR016047">
    <property type="entry name" value="M23ase_b-sheet_dom"/>
</dbReference>
<evidence type="ECO:0000256" key="6">
    <source>
        <dbReference type="ARBA" id="ARBA00022833"/>
    </source>
</evidence>
<comment type="subcellular location">
    <subcellularLocation>
        <location evidence="2">Cell envelope</location>
    </subcellularLocation>
</comment>
<keyword evidence="6" id="KW-0862">Zinc</keyword>
<dbReference type="FunFam" id="2.70.70.10:FF:000002">
    <property type="entry name" value="Murein DD-endopeptidase MepM"/>
    <property type="match status" value="1"/>
</dbReference>
<dbReference type="Proteomes" id="UP000282818">
    <property type="component" value="Unassembled WGS sequence"/>
</dbReference>
<evidence type="ECO:0000256" key="2">
    <source>
        <dbReference type="ARBA" id="ARBA00004196"/>
    </source>
</evidence>
<dbReference type="EMBL" id="SACQ01000002">
    <property type="protein sequence ID" value="RVU31598.1"/>
    <property type="molecule type" value="Genomic_DNA"/>
</dbReference>
<keyword evidence="5" id="KW-0378">Hydrolase</keyword>
<evidence type="ECO:0000256" key="1">
    <source>
        <dbReference type="ARBA" id="ARBA00001947"/>
    </source>
</evidence>
<dbReference type="AlphaFoldDB" id="A0A437QAP2"/>
<evidence type="ECO:0000313" key="11">
    <source>
        <dbReference type="Proteomes" id="UP000282818"/>
    </source>
</evidence>
<evidence type="ECO:0000313" key="10">
    <source>
        <dbReference type="EMBL" id="RVU31598.1"/>
    </source>
</evidence>
<comment type="caution">
    <text evidence="10">The sequence shown here is derived from an EMBL/GenBank/DDBJ whole genome shotgun (WGS) entry which is preliminary data.</text>
</comment>
<evidence type="ECO:0000256" key="5">
    <source>
        <dbReference type="ARBA" id="ARBA00022801"/>
    </source>
</evidence>
<keyword evidence="4" id="KW-0479">Metal-binding</keyword>
<dbReference type="CDD" id="cd12797">
    <property type="entry name" value="M23_peptidase"/>
    <property type="match status" value="1"/>
</dbReference>
<keyword evidence="3" id="KW-0645">Protease</keyword>
<name>A0A437QAP2_9GAMM</name>
<dbReference type="Gene3D" id="2.70.70.10">
    <property type="entry name" value="Glucose Permease (Domain IIA)"/>
    <property type="match status" value="1"/>
</dbReference>
<dbReference type="GO" id="GO:0046872">
    <property type="term" value="F:metal ion binding"/>
    <property type="evidence" value="ECO:0007669"/>
    <property type="project" value="UniProtKB-KW"/>
</dbReference>
<reference evidence="10 11" key="1">
    <citation type="submission" date="2019-01" db="EMBL/GenBank/DDBJ databases">
        <authorList>
            <person name="Chen W.-M."/>
        </authorList>
    </citation>
    <scope>NUCLEOTIDE SEQUENCE [LARGE SCALE GENOMIC DNA]</scope>
    <source>
        <strain evidence="10 11">HPM-16</strain>
    </source>
</reference>
<evidence type="ECO:0000259" key="9">
    <source>
        <dbReference type="Pfam" id="PF19425"/>
    </source>
</evidence>
<evidence type="ECO:0000256" key="7">
    <source>
        <dbReference type="ARBA" id="ARBA00023049"/>
    </source>
</evidence>
<accession>A0A437QAP2</accession>
<dbReference type="GO" id="GO:0006508">
    <property type="term" value="P:proteolysis"/>
    <property type="evidence" value="ECO:0007669"/>
    <property type="project" value="UniProtKB-KW"/>
</dbReference>
<feature type="domain" description="Csd3-like second N-terminal" evidence="9">
    <location>
        <begin position="161"/>
        <end position="282"/>
    </location>
</feature>
<evidence type="ECO:0000256" key="3">
    <source>
        <dbReference type="ARBA" id="ARBA00022670"/>
    </source>
</evidence>
<dbReference type="Pfam" id="PF19425">
    <property type="entry name" value="Csd3_N2"/>
    <property type="match status" value="1"/>
</dbReference>
<protein>
    <submittedName>
        <fullName evidence="10">Peptidase M23</fullName>
    </submittedName>
</protein>
<dbReference type="Pfam" id="PF01551">
    <property type="entry name" value="Peptidase_M23"/>
    <property type="match status" value="1"/>
</dbReference>
<feature type="domain" description="M23ase beta-sheet core" evidence="8">
    <location>
        <begin position="294"/>
        <end position="387"/>
    </location>
</feature>
<evidence type="ECO:0000259" key="8">
    <source>
        <dbReference type="Pfam" id="PF01551"/>
    </source>
</evidence>
<gene>
    <name evidence="10" type="ORF">EOE65_06375</name>
</gene>
<comment type="cofactor">
    <cofactor evidence="1">
        <name>Zn(2+)</name>
        <dbReference type="ChEBI" id="CHEBI:29105"/>
    </cofactor>
</comment>
<dbReference type="PANTHER" id="PTHR21666">
    <property type="entry name" value="PEPTIDASE-RELATED"/>
    <property type="match status" value="1"/>
</dbReference>
<dbReference type="InterPro" id="IPR050570">
    <property type="entry name" value="Cell_wall_metabolism_enzyme"/>
</dbReference>
<dbReference type="InterPro" id="IPR045834">
    <property type="entry name" value="Csd3_N2"/>
</dbReference>
<dbReference type="GO" id="GO:0004222">
    <property type="term" value="F:metalloendopeptidase activity"/>
    <property type="evidence" value="ECO:0007669"/>
    <property type="project" value="TreeGrafter"/>
</dbReference>
<proteinExistence type="predicted"/>
<evidence type="ECO:0000256" key="4">
    <source>
        <dbReference type="ARBA" id="ARBA00022723"/>
    </source>
</evidence>
<dbReference type="PANTHER" id="PTHR21666:SF292">
    <property type="entry name" value="MUREIN DD-ENDOPEPTIDASE MEPM"/>
    <property type="match status" value="1"/>
</dbReference>